<protein>
    <submittedName>
        <fullName evidence="1">Uncharacterized protein</fullName>
    </submittedName>
</protein>
<evidence type="ECO:0000313" key="2">
    <source>
        <dbReference type="EMBL" id="CAB4295665.1"/>
    </source>
</evidence>
<name>A0A6J5TN14_PRUAR</name>
<dbReference type="Proteomes" id="UP000507245">
    <property type="component" value="Unassembled WGS sequence"/>
</dbReference>
<proteinExistence type="predicted"/>
<reference evidence="1 3" key="2">
    <citation type="submission" date="2020-05" db="EMBL/GenBank/DDBJ databases">
        <authorList>
            <person name="Campoy J."/>
            <person name="Schneeberger K."/>
            <person name="Spophaly S."/>
        </authorList>
    </citation>
    <scope>NUCLEOTIDE SEQUENCE [LARGE SCALE GENOMIC DNA]</scope>
    <source>
        <strain evidence="1">PruArmRojPasFocal</strain>
    </source>
</reference>
<sequence length="67" mass="7770">MKRRVETKWQLCARCMWLDEWEPLRCLQMSVLLPVNLQALLCLLPRVGLQLQACSPQPHGTNTKPQV</sequence>
<gene>
    <name evidence="1" type="ORF">CURHAP_LOCUS7108</name>
    <name evidence="2" type="ORF">ORAREDHAP_LOCUS7103</name>
</gene>
<evidence type="ECO:0000313" key="3">
    <source>
        <dbReference type="Proteomes" id="UP000507222"/>
    </source>
</evidence>
<evidence type="ECO:0000313" key="1">
    <source>
        <dbReference type="EMBL" id="CAB4265072.1"/>
    </source>
</evidence>
<dbReference type="EMBL" id="CAEKDK010000001">
    <property type="protein sequence ID" value="CAB4265072.1"/>
    <property type="molecule type" value="Genomic_DNA"/>
</dbReference>
<reference evidence="4" key="1">
    <citation type="journal article" date="2020" name="Genome Biol.">
        <title>Gamete binning: chromosome-level and haplotype-resolved genome assembly enabled by high-throughput single-cell sequencing of gamete genomes.</title>
        <authorList>
            <person name="Campoy J.A."/>
            <person name="Sun H."/>
            <person name="Goel M."/>
            <person name="Jiao W.-B."/>
            <person name="Folz-Donahue K."/>
            <person name="Wang N."/>
            <person name="Rubio M."/>
            <person name="Liu C."/>
            <person name="Kukat C."/>
            <person name="Ruiz D."/>
            <person name="Huettel B."/>
            <person name="Schneeberger K."/>
        </authorList>
    </citation>
    <scope>NUCLEOTIDE SEQUENCE [LARGE SCALE GENOMIC DNA]</scope>
    <source>
        <strain evidence="4">cv. Rojo Pasion</strain>
    </source>
</reference>
<dbReference type="EMBL" id="CAEKKB010000001">
    <property type="protein sequence ID" value="CAB4295665.1"/>
    <property type="molecule type" value="Genomic_DNA"/>
</dbReference>
<dbReference type="AlphaFoldDB" id="A0A6J5TN14"/>
<dbReference type="Proteomes" id="UP000507222">
    <property type="component" value="Unassembled WGS sequence"/>
</dbReference>
<evidence type="ECO:0000313" key="4">
    <source>
        <dbReference type="Proteomes" id="UP000507245"/>
    </source>
</evidence>
<accession>A0A6J5TN14</accession>
<keyword evidence="4" id="KW-1185">Reference proteome</keyword>
<organism evidence="1 3">
    <name type="scientific">Prunus armeniaca</name>
    <name type="common">Apricot</name>
    <name type="synonym">Armeniaca vulgaris</name>
    <dbReference type="NCBI Taxonomy" id="36596"/>
    <lineage>
        <taxon>Eukaryota</taxon>
        <taxon>Viridiplantae</taxon>
        <taxon>Streptophyta</taxon>
        <taxon>Embryophyta</taxon>
        <taxon>Tracheophyta</taxon>
        <taxon>Spermatophyta</taxon>
        <taxon>Magnoliopsida</taxon>
        <taxon>eudicotyledons</taxon>
        <taxon>Gunneridae</taxon>
        <taxon>Pentapetalae</taxon>
        <taxon>rosids</taxon>
        <taxon>fabids</taxon>
        <taxon>Rosales</taxon>
        <taxon>Rosaceae</taxon>
        <taxon>Amygdaloideae</taxon>
        <taxon>Amygdaleae</taxon>
        <taxon>Prunus</taxon>
    </lineage>
</organism>